<keyword evidence="5" id="KW-1185">Reference proteome</keyword>
<dbReference type="RefSeq" id="WP_184566359.1">
    <property type="nucleotide sequence ID" value="NZ_BAAARS010000012.1"/>
</dbReference>
<evidence type="ECO:0000256" key="1">
    <source>
        <dbReference type="SAM" id="MobiDB-lite"/>
    </source>
</evidence>
<evidence type="ECO:0000313" key="4">
    <source>
        <dbReference type="EMBL" id="MBB6080959.1"/>
    </source>
</evidence>
<dbReference type="Pfam" id="PF26366">
    <property type="entry name" value="DUF8094"/>
    <property type="match status" value="1"/>
</dbReference>
<evidence type="ECO:0000259" key="3">
    <source>
        <dbReference type="Pfam" id="PF26366"/>
    </source>
</evidence>
<protein>
    <recommendedName>
        <fullName evidence="3">DUF8094 domain-containing protein</fullName>
    </recommendedName>
</protein>
<evidence type="ECO:0000313" key="5">
    <source>
        <dbReference type="Proteomes" id="UP000591537"/>
    </source>
</evidence>
<feature type="compositionally biased region" description="Polar residues" evidence="1">
    <location>
        <begin position="234"/>
        <end position="243"/>
    </location>
</feature>
<sequence length="336" mass="36412">MNRPARLRRLTVLAIGVTTAISLTACGSSGSEADGGSASPKASPAPKGIVDQRTASSVVDAYEKANNKANATRDAKLLGTVEAGQVHEQSKADYKHWPTWTKKRQKTYSTPFHYRARQFWIPAASSGVSWFAVTARSVKDPKDPGGLLIFDKVGGRYKMTAAVALDAKPKIAVDKHGFAAPVDPSRKVGTLAPDEIGERYEDFFETGGKEAKRVFTPTEDTRESTKVFTERNSGESGRWSTTKYDVEDPAHPAVYALRLANGGALAVFPTAHTEAQVLKPAYLYNSKITPGPNARVYNPTPRIAIINEYQGQGLAELQPQAKAKVTTLEYRVTGSK</sequence>
<feature type="signal peptide" evidence="2">
    <location>
        <begin position="1"/>
        <end position="25"/>
    </location>
</feature>
<gene>
    <name evidence="4" type="ORF">HNR57_006910</name>
</gene>
<proteinExistence type="predicted"/>
<dbReference type="InterPro" id="IPR058407">
    <property type="entry name" value="DUF8094"/>
</dbReference>
<feature type="region of interest" description="Disordered" evidence="1">
    <location>
        <begin position="28"/>
        <end position="53"/>
    </location>
</feature>
<feature type="compositionally biased region" description="Basic and acidic residues" evidence="1">
    <location>
        <begin position="217"/>
        <end position="233"/>
    </location>
</feature>
<feature type="domain" description="DUF8094" evidence="3">
    <location>
        <begin position="47"/>
        <end position="334"/>
    </location>
</feature>
<name>A0A7W9WL44_9ACTN</name>
<reference evidence="4 5" key="1">
    <citation type="submission" date="2020-08" db="EMBL/GenBank/DDBJ databases">
        <title>Genomic Encyclopedia of Type Strains, Phase IV (KMG-IV): sequencing the most valuable type-strain genomes for metagenomic binning, comparative biology and taxonomic classification.</title>
        <authorList>
            <person name="Goeker M."/>
        </authorList>
    </citation>
    <scope>NUCLEOTIDE SEQUENCE [LARGE SCALE GENOMIC DNA]</scope>
    <source>
        <strain evidence="4 5">DSM 43350</strain>
    </source>
</reference>
<dbReference type="AlphaFoldDB" id="A0A7W9WL44"/>
<dbReference type="PROSITE" id="PS51257">
    <property type="entry name" value="PROKAR_LIPOPROTEIN"/>
    <property type="match status" value="1"/>
</dbReference>
<organism evidence="4 5">
    <name type="scientific">Streptomyces paradoxus</name>
    <dbReference type="NCBI Taxonomy" id="66375"/>
    <lineage>
        <taxon>Bacteria</taxon>
        <taxon>Bacillati</taxon>
        <taxon>Actinomycetota</taxon>
        <taxon>Actinomycetes</taxon>
        <taxon>Kitasatosporales</taxon>
        <taxon>Streptomycetaceae</taxon>
        <taxon>Streptomyces</taxon>
    </lineage>
</organism>
<dbReference type="EMBL" id="JACHGV010000015">
    <property type="protein sequence ID" value="MBB6080959.1"/>
    <property type="molecule type" value="Genomic_DNA"/>
</dbReference>
<feature type="chain" id="PRO_5039474630" description="DUF8094 domain-containing protein" evidence="2">
    <location>
        <begin position="26"/>
        <end position="336"/>
    </location>
</feature>
<feature type="region of interest" description="Disordered" evidence="1">
    <location>
        <begin position="217"/>
        <end position="243"/>
    </location>
</feature>
<dbReference type="Proteomes" id="UP000591537">
    <property type="component" value="Unassembled WGS sequence"/>
</dbReference>
<feature type="compositionally biased region" description="Low complexity" evidence="1">
    <location>
        <begin position="28"/>
        <end position="39"/>
    </location>
</feature>
<evidence type="ECO:0000256" key="2">
    <source>
        <dbReference type="SAM" id="SignalP"/>
    </source>
</evidence>
<keyword evidence="2" id="KW-0732">Signal</keyword>
<comment type="caution">
    <text evidence="4">The sequence shown here is derived from an EMBL/GenBank/DDBJ whole genome shotgun (WGS) entry which is preliminary data.</text>
</comment>
<accession>A0A7W9WL44</accession>